<feature type="chain" id="PRO_5041331441" description="C6 domain-containing protein" evidence="1">
    <location>
        <begin position="23"/>
        <end position="207"/>
    </location>
</feature>
<reference evidence="2" key="1">
    <citation type="submission" date="2023-06" db="EMBL/GenBank/DDBJ databases">
        <title>Genomic analysis of the entomopathogenic nematode Steinernema hermaphroditum.</title>
        <authorList>
            <person name="Schwarz E.M."/>
            <person name="Heppert J.K."/>
            <person name="Baniya A."/>
            <person name="Schwartz H.T."/>
            <person name="Tan C.-H."/>
            <person name="Antoshechkin I."/>
            <person name="Sternberg P.W."/>
            <person name="Goodrich-Blair H."/>
            <person name="Dillman A.R."/>
        </authorList>
    </citation>
    <scope>NUCLEOTIDE SEQUENCE</scope>
    <source>
        <strain evidence="2">PS9179</strain>
        <tissue evidence="2">Whole animal</tissue>
    </source>
</reference>
<proteinExistence type="predicted"/>
<evidence type="ECO:0008006" key="4">
    <source>
        <dbReference type="Google" id="ProtNLM"/>
    </source>
</evidence>
<organism evidence="2 3">
    <name type="scientific">Steinernema hermaphroditum</name>
    <dbReference type="NCBI Taxonomy" id="289476"/>
    <lineage>
        <taxon>Eukaryota</taxon>
        <taxon>Metazoa</taxon>
        <taxon>Ecdysozoa</taxon>
        <taxon>Nematoda</taxon>
        <taxon>Chromadorea</taxon>
        <taxon>Rhabditida</taxon>
        <taxon>Tylenchina</taxon>
        <taxon>Panagrolaimomorpha</taxon>
        <taxon>Strongyloidoidea</taxon>
        <taxon>Steinernematidae</taxon>
        <taxon>Steinernema</taxon>
    </lineage>
</organism>
<protein>
    <recommendedName>
        <fullName evidence="4">C6 domain-containing protein</fullName>
    </recommendedName>
</protein>
<evidence type="ECO:0000313" key="2">
    <source>
        <dbReference type="EMBL" id="KAK0409583.1"/>
    </source>
</evidence>
<evidence type="ECO:0000256" key="1">
    <source>
        <dbReference type="SAM" id="SignalP"/>
    </source>
</evidence>
<dbReference type="Proteomes" id="UP001175271">
    <property type="component" value="Unassembled WGS sequence"/>
</dbReference>
<name>A0AA39HPB8_9BILA</name>
<comment type="caution">
    <text evidence="2">The sequence shown here is derived from an EMBL/GenBank/DDBJ whole genome shotgun (WGS) entry which is preliminary data.</text>
</comment>
<dbReference type="EMBL" id="JAUCMV010000003">
    <property type="protein sequence ID" value="KAK0409583.1"/>
    <property type="molecule type" value="Genomic_DNA"/>
</dbReference>
<keyword evidence="3" id="KW-1185">Reference proteome</keyword>
<evidence type="ECO:0000313" key="3">
    <source>
        <dbReference type="Proteomes" id="UP001175271"/>
    </source>
</evidence>
<feature type="signal peptide" evidence="1">
    <location>
        <begin position="1"/>
        <end position="22"/>
    </location>
</feature>
<dbReference type="AlphaFoldDB" id="A0AA39HPB8"/>
<sequence>MITIWRCTCAFIFYGVLRSTETFSTSSPANRSEARSICKPLDLDDRVHVLYDQNYHNVELECTADNSTKSAFFMFNGEKDRKMAKKGQSTVELACVGGRWRPTDFDMDITSIKCGQDDSCLSCSIEEINAKTNTRADSHRDGCLMSSLSCVDHSVLKLNREIRKEKTTHFTCSEDGWTAIGALGRKVPLESAVCISVGKFRMHTELL</sequence>
<keyword evidence="1" id="KW-0732">Signal</keyword>
<gene>
    <name evidence="2" type="ORF">QR680_004637</name>
</gene>
<accession>A0AA39HPB8</accession>